<gene>
    <name evidence="1" type="ORF">BON22_5427</name>
</gene>
<reference evidence="2" key="1">
    <citation type="journal article" date="2017" name="Genome Announc.">
        <title>Genome sequences of Cyberlindnera fabianii 65, Pichia kudriavzevii 129, and Saccharomyces cerevisiae 131 isolated from fermented masau fruits in Zimbabwe.</title>
        <authorList>
            <person name="van Rijswijck I.M.H."/>
            <person name="Derks M.F.L."/>
            <person name="Abee T."/>
            <person name="de Ridder D."/>
            <person name="Smid E.J."/>
        </authorList>
    </citation>
    <scope>NUCLEOTIDE SEQUENCE [LARGE SCALE GENOMIC DNA]</scope>
    <source>
        <strain evidence="2">65</strain>
    </source>
</reference>
<evidence type="ECO:0000313" key="2">
    <source>
        <dbReference type="Proteomes" id="UP000189513"/>
    </source>
</evidence>
<dbReference type="AlphaFoldDB" id="A0A1V2KZI4"/>
<accession>A0A1V2KZI4</accession>
<dbReference type="Proteomes" id="UP000189513">
    <property type="component" value="Unassembled WGS sequence"/>
</dbReference>
<sequence length="203" mass="23315">MAMTQQVTVDLDFETSARDEVFASIYQASAAIKHFYKSKDKSEHSDEWEYNLPLTPSVPGHKTKKPAKSCFKKATGPLQKRISFSETEMLGYCHTSESYDRSMIVVRLEECAIAEMAAVLEVCYRQFDDGSDICDIIEVIASMSEVFSANCMCFIDGFEKVVDAFENADMEEFEEEVNFYNIERNRARLCRRKKREKLEVAVE</sequence>
<dbReference type="VEuPathDB" id="FungiDB:BON22_5427"/>
<keyword evidence="2" id="KW-1185">Reference proteome</keyword>
<dbReference type="EMBL" id="MPUK01000018">
    <property type="protein sequence ID" value="ONH64735.1"/>
    <property type="molecule type" value="Genomic_DNA"/>
</dbReference>
<proteinExistence type="predicted"/>
<evidence type="ECO:0000313" key="1">
    <source>
        <dbReference type="EMBL" id="ONH64735.1"/>
    </source>
</evidence>
<name>A0A1V2KZI4_CYBFA</name>
<protein>
    <submittedName>
        <fullName evidence="1">Uncharacterized protein</fullName>
    </submittedName>
</protein>
<comment type="caution">
    <text evidence="1">The sequence shown here is derived from an EMBL/GenBank/DDBJ whole genome shotgun (WGS) entry which is preliminary data.</text>
</comment>
<organism evidence="1 2">
    <name type="scientific">Cyberlindnera fabianii</name>
    <name type="common">Yeast</name>
    <name type="synonym">Hansenula fabianii</name>
    <dbReference type="NCBI Taxonomy" id="36022"/>
    <lineage>
        <taxon>Eukaryota</taxon>
        <taxon>Fungi</taxon>
        <taxon>Dikarya</taxon>
        <taxon>Ascomycota</taxon>
        <taxon>Saccharomycotina</taxon>
        <taxon>Saccharomycetes</taxon>
        <taxon>Phaffomycetales</taxon>
        <taxon>Phaffomycetaceae</taxon>
        <taxon>Cyberlindnera</taxon>
    </lineage>
</organism>